<dbReference type="EC" id="1.1.1.49" evidence="7"/>
<feature type="binding site" evidence="7">
    <location>
        <position position="158"/>
    </location>
    <ligand>
        <name>NADP(+)</name>
        <dbReference type="ChEBI" id="CHEBI:58349"/>
    </ligand>
</feature>
<evidence type="ECO:0000256" key="6">
    <source>
        <dbReference type="ARBA" id="ARBA00023277"/>
    </source>
</evidence>
<evidence type="ECO:0000256" key="7">
    <source>
        <dbReference type="HAMAP-Rule" id="MF_00966"/>
    </source>
</evidence>
<dbReference type="PANTHER" id="PTHR23429">
    <property type="entry name" value="GLUCOSE-6-PHOSPHATE 1-DEHYDROGENASE G6PD"/>
    <property type="match status" value="1"/>
</dbReference>
<dbReference type="InterPro" id="IPR022674">
    <property type="entry name" value="G6P_DH_NAD-bd"/>
</dbReference>
<dbReference type="InterPro" id="IPR036291">
    <property type="entry name" value="NAD(P)-bd_dom_sf"/>
</dbReference>
<dbReference type="SUPFAM" id="SSF51735">
    <property type="entry name" value="NAD(P)-binding Rossmann-fold domains"/>
    <property type="match status" value="1"/>
</dbReference>
<comment type="caution">
    <text evidence="7">Lacks conserved residue(s) required for the propagation of feature annotation.</text>
</comment>
<comment type="catalytic activity">
    <reaction evidence="7">
        <text>D-glucose 6-phosphate + NADP(+) = 6-phospho-D-glucono-1,5-lactone + NADPH + H(+)</text>
        <dbReference type="Rhea" id="RHEA:15841"/>
        <dbReference type="ChEBI" id="CHEBI:15378"/>
        <dbReference type="ChEBI" id="CHEBI:57783"/>
        <dbReference type="ChEBI" id="CHEBI:57955"/>
        <dbReference type="ChEBI" id="CHEBI:58349"/>
        <dbReference type="ChEBI" id="CHEBI:61548"/>
        <dbReference type="EC" id="1.1.1.49"/>
    </reaction>
</comment>
<dbReference type="GO" id="GO:0004345">
    <property type="term" value="F:glucose-6-phosphate dehydrogenase activity"/>
    <property type="evidence" value="ECO:0007669"/>
    <property type="project" value="UniProtKB-EC"/>
</dbReference>
<evidence type="ECO:0000256" key="4">
    <source>
        <dbReference type="ARBA" id="ARBA00022857"/>
    </source>
</evidence>
<feature type="coiled-coil region" evidence="8">
    <location>
        <begin position="95"/>
        <end position="122"/>
    </location>
</feature>
<evidence type="ECO:0000256" key="8">
    <source>
        <dbReference type="SAM" id="Coils"/>
    </source>
</evidence>
<evidence type="ECO:0000259" key="9">
    <source>
        <dbReference type="Pfam" id="PF00479"/>
    </source>
</evidence>
<keyword evidence="12" id="KW-1185">Reference proteome</keyword>
<sequence length="506" mass="58880">MKTKTEKKTEPTIIIVFGGTGDLSKRKLIPAFYNLFLDGWMPDKLAIYGLGRSEMDNESFQIKLFDGLSEFSRSGVPEPESWEKFKKNLNYLPSNINDQKSYKELLNEIEELEEEWGQRANRLYYLSVAPKFIETVCRNLKSFKLVDDQNKDRIIIEKPFGYDKDSAISLNKMLQELFDEDQIFRIDHYLGKETVQNILAFRFANTLFEPLWNRNYIDYIQITVAEDVGIGDRGGYYEGAGALRDMIQNHLLQILCMIAMEPPVTFEAEEIRNRKVDVLKAIRRIPIEEVHNYAVRGQYASGWIKGKEVLGYRDENDTNRHSQTETFAAIKFYIDNWRWQDVPVYLRTGKRMQEKTSSINIQFRPVPHMTFPTSHSDNLTPNRLTINIQPHMDIKLRFMTKKTGLEMNLNSSEMIFNYDSCSTQSPEAYETLLLDAMLGDTTLFMRSDQVEEAWDVLSTIQQAWEKGGEDFPNYVAGSWGPEKAEALIARQGHFWTMDIKKNDKQK</sequence>
<feature type="binding site" evidence="7">
    <location>
        <position position="52"/>
    </location>
    <ligand>
        <name>NADP(+)</name>
        <dbReference type="ChEBI" id="CHEBI:58349"/>
    </ligand>
</feature>
<feature type="binding site" evidence="7">
    <location>
        <position position="245"/>
    </location>
    <ligand>
        <name>substrate</name>
    </ligand>
</feature>
<feature type="binding site" evidence="7">
    <location>
        <position position="355"/>
    </location>
    <ligand>
        <name>substrate</name>
    </ligand>
</feature>
<dbReference type="PIRSF" id="PIRSF000110">
    <property type="entry name" value="G6PD"/>
    <property type="match status" value="1"/>
</dbReference>
<evidence type="ECO:0000256" key="5">
    <source>
        <dbReference type="ARBA" id="ARBA00023002"/>
    </source>
</evidence>
<protein>
    <recommendedName>
        <fullName evidence="7">Glucose-6-phosphate 1-dehydrogenase</fullName>
        <shortName evidence="7">G6PD</shortName>
        <ecNumber evidence="7">1.1.1.49</ecNumber>
    </recommendedName>
</protein>
<comment type="pathway">
    <text evidence="1 7">Carbohydrate degradation; pentose phosphate pathway; D-ribulose 5-phosphate from D-glucose 6-phosphate (oxidative stage): step 1/3.</text>
</comment>
<evidence type="ECO:0000256" key="1">
    <source>
        <dbReference type="ARBA" id="ARBA00004937"/>
    </source>
</evidence>
<accession>A0ABW4VL04</accession>
<feature type="binding site" evidence="7">
    <location>
        <position position="188"/>
    </location>
    <ligand>
        <name>substrate</name>
    </ligand>
</feature>
<evidence type="ECO:0000256" key="2">
    <source>
        <dbReference type="ARBA" id="ARBA00009975"/>
    </source>
</evidence>
<keyword evidence="8" id="KW-0175">Coiled coil</keyword>
<feature type="binding site" evidence="7">
    <location>
        <position position="192"/>
    </location>
    <ligand>
        <name>substrate</name>
    </ligand>
</feature>
<feature type="binding site" evidence="7">
    <location>
        <position position="350"/>
    </location>
    <ligand>
        <name>substrate</name>
    </ligand>
</feature>
<organism evidence="11 12">
    <name type="scientific">Belliella marina</name>
    <dbReference type="NCBI Taxonomy" id="1644146"/>
    <lineage>
        <taxon>Bacteria</taxon>
        <taxon>Pseudomonadati</taxon>
        <taxon>Bacteroidota</taxon>
        <taxon>Cytophagia</taxon>
        <taxon>Cytophagales</taxon>
        <taxon>Cyclobacteriaceae</taxon>
        <taxon>Belliella</taxon>
    </lineage>
</organism>
<dbReference type="InterPro" id="IPR001282">
    <property type="entry name" value="G6P_DH"/>
</dbReference>
<feature type="binding site" evidence="7">
    <location>
        <position position="226"/>
    </location>
    <ligand>
        <name>substrate</name>
    </ligand>
</feature>
<dbReference type="NCBIfam" id="NF009492">
    <property type="entry name" value="PRK12853.1-3"/>
    <property type="match status" value="1"/>
</dbReference>
<dbReference type="PRINTS" id="PR00079">
    <property type="entry name" value="G6PDHDRGNASE"/>
</dbReference>
<evidence type="ECO:0000313" key="11">
    <source>
        <dbReference type="EMBL" id="MFD2035403.1"/>
    </source>
</evidence>
<name>A0ABW4VL04_9BACT</name>
<feature type="active site" description="Proton acceptor" evidence="7">
    <location>
        <position position="250"/>
    </location>
</feature>
<dbReference type="Pfam" id="PF00479">
    <property type="entry name" value="G6PD_N"/>
    <property type="match status" value="1"/>
</dbReference>
<evidence type="ECO:0000259" key="10">
    <source>
        <dbReference type="Pfam" id="PF02781"/>
    </source>
</evidence>
<dbReference type="SUPFAM" id="SSF55347">
    <property type="entry name" value="Glyceraldehyde-3-phosphate dehydrogenase-like, C-terminal domain"/>
    <property type="match status" value="1"/>
</dbReference>
<dbReference type="Pfam" id="PF02781">
    <property type="entry name" value="G6PD_C"/>
    <property type="match status" value="1"/>
</dbReference>
<comment type="caution">
    <text evidence="11">The sequence shown here is derived from an EMBL/GenBank/DDBJ whole genome shotgun (WGS) entry which is preliminary data.</text>
</comment>
<dbReference type="InterPro" id="IPR022675">
    <property type="entry name" value="G6P_DH_C"/>
</dbReference>
<feature type="domain" description="Glucose-6-phosphate dehydrogenase NAD-binding" evidence="9">
    <location>
        <begin position="15"/>
        <end position="197"/>
    </location>
</feature>
<evidence type="ECO:0000313" key="12">
    <source>
        <dbReference type="Proteomes" id="UP001597361"/>
    </source>
</evidence>
<dbReference type="RefSeq" id="WP_376886362.1">
    <property type="nucleotide sequence ID" value="NZ_JBHUHR010000031.1"/>
</dbReference>
<dbReference type="NCBIfam" id="TIGR00871">
    <property type="entry name" value="zwf"/>
    <property type="match status" value="1"/>
</dbReference>
<feature type="domain" description="Glucose-6-phosphate dehydrogenase C-terminal" evidence="10">
    <location>
        <begin position="199"/>
        <end position="495"/>
    </location>
</feature>
<dbReference type="EMBL" id="JBHUHR010000031">
    <property type="protein sequence ID" value="MFD2035403.1"/>
    <property type="molecule type" value="Genomic_DNA"/>
</dbReference>
<comment type="similarity">
    <text evidence="2 7">Belongs to the glucose-6-phosphate dehydrogenase family.</text>
</comment>
<evidence type="ECO:0000256" key="3">
    <source>
        <dbReference type="ARBA" id="ARBA00022526"/>
    </source>
</evidence>
<dbReference type="HAMAP" id="MF_00966">
    <property type="entry name" value="G6PD"/>
    <property type="match status" value="1"/>
</dbReference>
<dbReference type="Gene3D" id="3.40.50.720">
    <property type="entry name" value="NAD(P)-binding Rossmann-like Domain"/>
    <property type="match status" value="1"/>
</dbReference>
<feature type="binding site" evidence="7">
    <location>
        <begin position="18"/>
        <end position="25"/>
    </location>
    <ligand>
        <name>NADP(+)</name>
        <dbReference type="ChEBI" id="CHEBI:58349"/>
    </ligand>
</feature>
<reference evidence="12" key="1">
    <citation type="journal article" date="2019" name="Int. J. Syst. Evol. Microbiol.">
        <title>The Global Catalogue of Microorganisms (GCM) 10K type strain sequencing project: providing services to taxonomists for standard genome sequencing and annotation.</title>
        <authorList>
            <consortium name="The Broad Institute Genomics Platform"/>
            <consortium name="The Broad Institute Genome Sequencing Center for Infectious Disease"/>
            <person name="Wu L."/>
            <person name="Ma J."/>
        </authorList>
    </citation>
    <scope>NUCLEOTIDE SEQUENCE [LARGE SCALE GENOMIC DNA]</scope>
    <source>
        <strain evidence="12">CGMCC 1.15180</strain>
    </source>
</reference>
<dbReference type="PROSITE" id="PS00069">
    <property type="entry name" value="G6P_DEHYDROGENASE"/>
    <property type="match status" value="1"/>
</dbReference>
<keyword evidence="3 7" id="KW-0313">Glucose metabolism</keyword>
<dbReference type="InterPro" id="IPR019796">
    <property type="entry name" value="G6P_DH_AS"/>
</dbReference>
<dbReference type="Proteomes" id="UP001597361">
    <property type="component" value="Unassembled WGS sequence"/>
</dbReference>
<proteinExistence type="inferred from homology"/>
<keyword evidence="4 7" id="KW-0521">NADP</keyword>
<keyword evidence="5 7" id="KW-0560">Oxidoreductase</keyword>
<dbReference type="PANTHER" id="PTHR23429:SF0">
    <property type="entry name" value="GLUCOSE-6-PHOSPHATE 1-DEHYDROGENASE"/>
    <property type="match status" value="1"/>
</dbReference>
<dbReference type="Gene3D" id="3.30.360.10">
    <property type="entry name" value="Dihydrodipicolinate Reductase, domain 2"/>
    <property type="match status" value="1"/>
</dbReference>
<gene>
    <name evidence="7 11" type="primary">zwf</name>
    <name evidence="11" type="ORF">ACFSKL_11405</name>
</gene>
<keyword evidence="6 7" id="KW-0119">Carbohydrate metabolism</keyword>
<comment type="function">
    <text evidence="7">Catalyzes the oxidation of glucose 6-phosphate to 6-phosphogluconolactone.</text>
</comment>